<keyword evidence="5" id="KW-1185">Reference proteome</keyword>
<comment type="caution">
    <text evidence="4">The sequence shown here is derived from an EMBL/GenBank/DDBJ whole genome shotgun (WGS) entry which is preliminary data.</text>
</comment>
<gene>
    <name evidence="4" type="ORF">A7K91_00950</name>
</gene>
<keyword evidence="2" id="KW-0560">Oxidoreductase</keyword>
<dbReference type="PANTHER" id="PTHR42991">
    <property type="entry name" value="ALDEHYDE DEHYDROGENASE"/>
    <property type="match status" value="1"/>
</dbReference>
<dbReference type="PANTHER" id="PTHR42991:SF1">
    <property type="entry name" value="ALDEHYDE DEHYDROGENASE"/>
    <property type="match status" value="1"/>
</dbReference>
<name>A0A1A5Y9H5_9BACL</name>
<dbReference type="Gene3D" id="3.40.605.10">
    <property type="entry name" value="Aldehyde Dehydrogenase, Chain A, domain 1"/>
    <property type="match status" value="1"/>
</dbReference>
<dbReference type="Proteomes" id="UP000092024">
    <property type="component" value="Unassembled WGS sequence"/>
</dbReference>
<dbReference type="RefSeq" id="WP_068687087.1">
    <property type="nucleotide sequence ID" value="NZ_LYPA01000080.1"/>
</dbReference>
<dbReference type="InterPro" id="IPR016163">
    <property type="entry name" value="Ald_DH_C"/>
</dbReference>
<feature type="domain" description="Aldehyde dehydrogenase" evidence="3">
    <location>
        <begin position="15"/>
        <end position="476"/>
    </location>
</feature>
<accession>A0A1A5Y9H5</accession>
<comment type="similarity">
    <text evidence="1">Belongs to the aldehyde dehydrogenase family.</text>
</comment>
<dbReference type="Pfam" id="PF00171">
    <property type="entry name" value="Aldedh"/>
    <property type="match status" value="1"/>
</dbReference>
<proteinExistence type="inferred from homology"/>
<sequence length="483" mass="51401">MTTTRRELWINGQWAAAQQHAALYSPYSGEEIAIIAEASPEEAAAAIKAAHAAFQEYRRLPAFRRSAILYRVAELIAERREELAAVVELEAAKPIQAARAEINRTIETYRFSAEAAKAITGEQVVMDAAEGGQNRLGFTIREPIGVVTAITPFNFPFNLVAHKVGPAIAAGNTIVVKPSEYTPLSALLLGELFREAGLPDGVLNVVTGSGAVLGETLTSHPLVQKVSFTGSHAIGEIIQRQAGLRRTTLELGSNAALIVDEGTDLDAVIDRCAAGAFGYNGQICISLQRVVVHRSLYSAFVERLSAAAAALPVGAPDKENTAITSLISDKAAERVTSWVEQAAAEGARIVTGGKRLDAEAGGRNVYAPTVLAEVSPSSNVWSEEVFGPVVSVLPFDTLDEAVAIVNESRYGLLAGIYTPNIHHALEAARCLHAGGVVINDIPTFRIDQMPYGGVKDSGKGTEGVMYAVHEMTQLKLIAFHTGK</sequence>
<dbReference type="GO" id="GO:0008911">
    <property type="term" value="F:lactaldehyde dehydrogenase (NAD+) activity"/>
    <property type="evidence" value="ECO:0007669"/>
    <property type="project" value="TreeGrafter"/>
</dbReference>
<dbReference type="OrthoDB" id="20170at2"/>
<evidence type="ECO:0000256" key="2">
    <source>
        <dbReference type="ARBA" id="ARBA00023002"/>
    </source>
</evidence>
<evidence type="ECO:0000259" key="3">
    <source>
        <dbReference type="Pfam" id="PF00171"/>
    </source>
</evidence>
<dbReference type="STRING" id="1844972.A7K91_00950"/>
<dbReference type="InterPro" id="IPR051020">
    <property type="entry name" value="ALDH-related_metabolic_enz"/>
</dbReference>
<dbReference type="InterPro" id="IPR015590">
    <property type="entry name" value="Aldehyde_DH_dom"/>
</dbReference>
<organism evidence="4 5">
    <name type="scientific">Paenibacillus oryzae</name>
    <dbReference type="NCBI Taxonomy" id="1844972"/>
    <lineage>
        <taxon>Bacteria</taxon>
        <taxon>Bacillati</taxon>
        <taxon>Bacillota</taxon>
        <taxon>Bacilli</taxon>
        <taxon>Bacillales</taxon>
        <taxon>Paenibacillaceae</taxon>
        <taxon>Paenibacillus</taxon>
    </lineage>
</organism>
<dbReference type="EMBL" id="LYPA01000080">
    <property type="protein sequence ID" value="OBR62228.1"/>
    <property type="molecule type" value="Genomic_DNA"/>
</dbReference>
<dbReference type="AlphaFoldDB" id="A0A1A5Y9H5"/>
<reference evidence="4 5" key="1">
    <citation type="submission" date="2016-05" db="EMBL/GenBank/DDBJ databases">
        <title>Paenibacillus oryzae. sp. nov., isolated from the rice root.</title>
        <authorList>
            <person name="Zhang J."/>
            <person name="Zhang X."/>
        </authorList>
    </citation>
    <scope>NUCLEOTIDE SEQUENCE [LARGE SCALE GENOMIC DNA]</scope>
    <source>
        <strain evidence="4 5">1DrF-4</strain>
    </source>
</reference>
<evidence type="ECO:0000256" key="1">
    <source>
        <dbReference type="ARBA" id="ARBA00009986"/>
    </source>
</evidence>
<dbReference type="InterPro" id="IPR016161">
    <property type="entry name" value="Ald_DH/histidinol_DH"/>
</dbReference>
<evidence type="ECO:0000313" key="5">
    <source>
        <dbReference type="Proteomes" id="UP000092024"/>
    </source>
</evidence>
<dbReference type="CDD" id="cd07149">
    <property type="entry name" value="ALDH_y4uC"/>
    <property type="match status" value="1"/>
</dbReference>
<dbReference type="InterPro" id="IPR016162">
    <property type="entry name" value="Ald_DH_N"/>
</dbReference>
<dbReference type="SUPFAM" id="SSF53720">
    <property type="entry name" value="ALDH-like"/>
    <property type="match status" value="1"/>
</dbReference>
<dbReference type="Gene3D" id="3.40.309.10">
    <property type="entry name" value="Aldehyde Dehydrogenase, Chain A, domain 2"/>
    <property type="match status" value="1"/>
</dbReference>
<evidence type="ECO:0000313" key="4">
    <source>
        <dbReference type="EMBL" id="OBR62228.1"/>
    </source>
</evidence>
<protein>
    <submittedName>
        <fullName evidence="4">Aldehyde dehydrogenase</fullName>
    </submittedName>
</protein>
<dbReference type="FunFam" id="3.40.605.10:FF:000007">
    <property type="entry name" value="NAD/NADP-dependent betaine aldehyde dehydrogenase"/>
    <property type="match status" value="1"/>
</dbReference>